<gene>
    <name evidence="3" type="ORF">Q8814_15540</name>
</gene>
<dbReference type="Gene3D" id="2.30.110.10">
    <property type="entry name" value="Electron Transport, Fmn-binding Protein, Chain A"/>
    <property type="match status" value="1"/>
</dbReference>
<evidence type="ECO:0000256" key="2">
    <source>
        <dbReference type="ARBA" id="ARBA00049106"/>
    </source>
</evidence>
<dbReference type="NCBIfam" id="TIGR00026">
    <property type="entry name" value="hi_GC_TIGR00026"/>
    <property type="match status" value="1"/>
</dbReference>
<dbReference type="PANTHER" id="PTHR39428:SF3">
    <property type="entry name" value="DEAZAFLAVIN-DEPENDENT NITROREDUCTASE"/>
    <property type="match status" value="1"/>
</dbReference>
<organism evidence="3 4">
    <name type="scientific">Rhodococcus chondri</name>
    <dbReference type="NCBI Taxonomy" id="3065941"/>
    <lineage>
        <taxon>Bacteria</taxon>
        <taxon>Bacillati</taxon>
        <taxon>Actinomycetota</taxon>
        <taxon>Actinomycetes</taxon>
        <taxon>Mycobacteriales</taxon>
        <taxon>Nocardiaceae</taxon>
        <taxon>Rhodococcus</taxon>
    </lineage>
</organism>
<reference evidence="3 4" key="1">
    <citation type="submission" date="2023-08" db="EMBL/GenBank/DDBJ databases">
        <authorList>
            <person name="Girao M."/>
            <person name="Carvalho M.F."/>
        </authorList>
    </citation>
    <scope>NUCLEOTIDE SEQUENCE [LARGE SCALE GENOMIC DNA]</scope>
    <source>
        <strain evidence="3 4">CC-R104</strain>
    </source>
</reference>
<proteinExistence type="inferred from homology"/>
<dbReference type="Proteomes" id="UP001331936">
    <property type="component" value="Unassembled WGS sequence"/>
</dbReference>
<accession>A0ABU7JU05</accession>
<keyword evidence="4" id="KW-1185">Reference proteome</keyword>
<dbReference type="Pfam" id="PF04075">
    <property type="entry name" value="F420H2_quin_red"/>
    <property type="match status" value="1"/>
</dbReference>
<dbReference type="RefSeq" id="WP_330152917.1">
    <property type="nucleotide sequence ID" value="NZ_JAUZMZ010000086.1"/>
</dbReference>
<comment type="caution">
    <text evidence="3">The sequence shown here is derived from an EMBL/GenBank/DDBJ whole genome shotgun (WGS) entry which is preliminary data.</text>
</comment>
<dbReference type="EMBL" id="JAUZMZ010000086">
    <property type="protein sequence ID" value="MEE2033513.1"/>
    <property type="molecule type" value="Genomic_DNA"/>
</dbReference>
<name>A0ABU7JU05_9NOCA</name>
<dbReference type="SUPFAM" id="SSF50475">
    <property type="entry name" value="FMN-binding split barrel"/>
    <property type="match status" value="1"/>
</dbReference>
<sequence length="160" mass="18184">MRLTEPAPPPTGLRRRLMRAPIHLYRAHLGFLLGRRFLLLEHRGRKSGQPRTVVVEVVNHDDTTEGFVVAVGFGRKTDWYRNLRAHPAARVESGHERTAVTAEMLEPDEGSAFMAHYAERHPKVAARLCAMMGFQVDGSDADFREAGRRIRFVRLRRTSG</sequence>
<protein>
    <submittedName>
        <fullName evidence="3">Nitroreductase family deazaflavin-dependent oxidoreductase</fullName>
    </submittedName>
</protein>
<evidence type="ECO:0000313" key="3">
    <source>
        <dbReference type="EMBL" id="MEE2033513.1"/>
    </source>
</evidence>
<comment type="similarity">
    <text evidence="1">Belongs to the F420H(2)-dependent quinone reductase family.</text>
</comment>
<dbReference type="InterPro" id="IPR012349">
    <property type="entry name" value="Split_barrel_FMN-bd"/>
</dbReference>
<dbReference type="InterPro" id="IPR004378">
    <property type="entry name" value="F420H2_quin_Rdtase"/>
</dbReference>
<dbReference type="PANTHER" id="PTHR39428">
    <property type="entry name" value="F420H(2)-DEPENDENT QUINONE REDUCTASE RV1261C"/>
    <property type="match status" value="1"/>
</dbReference>
<comment type="catalytic activity">
    <reaction evidence="2">
        <text>oxidized coenzyme F420-(gamma-L-Glu)(n) + a quinol + H(+) = reduced coenzyme F420-(gamma-L-Glu)(n) + a quinone</text>
        <dbReference type="Rhea" id="RHEA:39663"/>
        <dbReference type="Rhea" id="RHEA-COMP:12939"/>
        <dbReference type="Rhea" id="RHEA-COMP:14378"/>
        <dbReference type="ChEBI" id="CHEBI:15378"/>
        <dbReference type="ChEBI" id="CHEBI:24646"/>
        <dbReference type="ChEBI" id="CHEBI:132124"/>
        <dbReference type="ChEBI" id="CHEBI:133980"/>
        <dbReference type="ChEBI" id="CHEBI:139511"/>
    </reaction>
</comment>
<evidence type="ECO:0000256" key="1">
    <source>
        <dbReference type="ARBA" id="ARBA00008710"/>
    </source>
</evidence>
<evidence type="ECO:0000313" key="4">
    <source>
        <dbReference type="Proteomes" id="UP001331936"/>
    </source>
</evidence>